<name>A0AAF0KGZ4_9HYPH</name>
<evidence type="ECO:0000313" key="4">
    <source>
        <dbReference type="Proteomes" id="UP000298664"/>
    </source>
</evidence>
<dbReference type="Pfam" id="PF13561">
    <property type="entry name" value="adh_short_C2"/>
    <property type="match status" value="1"/>
</dbReference>
<keyword evidence="2 3" id="KW-0560">Oxidoreductase</keyword>
<dbReference type="GO" id="GO:0016491">
    <property type="term" value="F:oxidoreductase activity"/>
    <property type="evidence" value="ECO:0007669"/>
    <property type="project" value="UniProtKB-KW"/>
</dbReference>
<dbReference type="FunFam" id="3.40.50.720:FF:000084">
    <property type="entry name" value="Short-chain dehydrogenase reductase"/>
    <property type="match status" value="1"/>
</dbReference>
<dbReference type="SUPFAM" id="SSF51735">
    <property type="entry name" value="NAD(P)-binding Rossmann-fold domains"/>
    <property type="match status" value="1"/>
</dbReference>
<gene>
    <name evidence="3" type="ORF">CFBP5477_022460</name>
</gene>
<dbReference type="AlphaFoldDB" id="A0AAF0KGZ4"/>
<dbReference type="PRINTS" id="PR00080">
    <property type="entry name" value="SDRFAMILY"/>
</dbReference>
<dbReference type="PROSITE" id="PS00061">
    <property type="entry name" value="ADH_SHORT"/>
    <property type="match status" value="1"/>
</dbReference>
<comment type="similarity">
    <text evidence="1">Belongs to the short-chain dehydrogenases/reductases (SDR) family.</text>
</comment>
<dbReference type="EMBL" id="CP124735">
    <property type="protein sequence ID" value="WHA43887.1"/>
    <property type="molecule type" value="Genomic_DNA"/>
</dbReference>
<evidence type="ECO:0000256" key="1">
    <source>
        <dbReference type="ARBA" id="ARBA00006484"/>
    </source>
</evidence>
<accession>A0AAF0KGZ4</accession>
<dbReference type="CDD" id="cd05233">
    <property type="entry name" value="SDR_c"/>
    <property type="match status" value="1"/>
</dbReference>
<dbReference type="InterPro" id="IPR020904">
    <property type="entry name" value="Sc_DH/Rdtase_CS"/>
</dbReference>
<dbReference type="Proteomes" id="UP000298664">
    <property type="component" value="Plasmid pAlCFBP5477"/>
</dbReference>
<sequence length="249" mass="26051">MVNLTGKTALVTGGASGIGLATVRKLSEQGAMVAVNYLPGDEAAASVVEGLRSEGLHLVHAPGDVSEYAAVKEMVEKACESLGGLDMLVNNAARGTVRPIPFEELDEMTEDVWQGILATNLMGPFSCARVAAPELKKRSGAIVNMASVAGLGVRGSSIAYAASKAALINLTTSLSRALSPDVRVNAVAPALVETPWISTWPEERKQRTKEQCLMGRIAQPSDVADVVMFLLTGTSYVNGQTIVVDGGRV</sequence>
<dbReference type="InterPro" id="IPR002347">
    <property type="entry name" value="SDR_fam"/>
</dbReference>
<protein>
    <submittedName>
        <fullName evidence="3">SDR family oxidoreductase</fullName>
        <ecNumber evidence="3">1.-.-.-</ecNumber>
    </submittedName>
</protein>
<dbReference type="Gene3D" id="3.40.50.720">
    <property type="entry name" value="NAD(P)-binding Rossmann-like Domain"/>
    <property type="match status" value="1"/>
</dbReference>
<dbReference type="InterPro" id="IPR036291">
    <property type="entry name" value="NAD(P)-bd_dom_sf"/>
</dbReference>
<reference evidence="3" key="1">
    <citation type="submission" date="2023-05" db="EMBL/GenBank/DDBJ databases">
        <title>Complete genome sequence of Agrobacterium larrymoorei CFBP5477.</title>
        <authorList>
            <person name="Yen H.-C."/>
            <person name="Chou L."/>
            <person name="Lin Y.-C."/>
            <person name="Lai E.-M."/>
            <person name="Kuo C.-H."/>
        </authorList>
    </citation>
    <scope>NUCLEOTIDE SEQUENCE</scope>
    <source>
        <strain evidence="3">CFBP5477</strain>
        <plasmid evidence="3">pAlCFBP5477</plasmid>
    </source>
</reference>
<evidence type="ECO:0000313" key="3">
    <source>
        <dbReference type="EMBL" id="WHA43887.1"/>
    </source>
</evidence>
<dbReference type="PANTHER" id="PTHR43639">
    <property type="entry name" value="OXIDOREDUCTASE, SHORT-CHAIN DEHYDROGENASE/REDUCTASE FAMILY (AFU_ORTHOLOGUE AFUA_5G02870)"/>
    <property type="match status" value="1"/>
</dbReference>
<dbReference type="RefSeq" id="WP_234882989.1">
    <property type="nucleotide sequence ID" value="NZ_CP124735.1"/>
</dbReference>
<geneLocation type="plasmid" evidence="3 4">
    <name>pAlCFBP5477</name>
</geneLocation>
<organism evidence="3 4">
    <name type="scientific">Agrobacterium larrymoorei</name>
    <dbReference type="NCBI Taxonomy" id="160699"/>
    <lineage>
        <taxon>Bacteria</taxon>
        <taxon>Pseudomonadati</taxon>
        <taxon>Pseudomonadota</taxon>
        <taxon>Alphaproteobacteria</taxon>
        <taxon>Hyphomicrobiales</taxon>
        <taxon>Rhizobiaceae</taxon>
        <taxon>Rhizobium/Agrobacterium group</taxon>
        <taxon>Agrobacterium</taxon>
    </lineage>
</organism>
<dbReference type="EC" id="1.-.-.-" evidence="3"/>
<dbReference type="PANTHER" id="PTHR43639:SF1">
    <property type="entry name" value="SHORT-CHAIN DEHYDROGENASE_REDUCTASE FAMILY PROTEIN"/>
    <property type="match status" value="1"/>
</dbReference>
<proteinExistence type="inferred from homology"/>
<keyword evidence="3" id="KW-0614">Plasmid</keyword>
<evidence type="ECO:0000256" key="2">
    <source>
        <dbReference type="ARBA" id="ARBA00023002"/>
    </source>
</evidence>
<dbReference type="PRINTS" id="PR00081">
    <property type="entry name" value="GDHRDH"/>
</dbReference>